<dbReference type="OrthoDB" id="5599646at2759"/>
<feature type="region of interest" description="Disordered" evidence="1">
    <location>
        <begin position="77"/>
        <end position="350"/>
    </location>
</feature>
<evidence type="ECO:0000256" key="1">
    <source>
        <dbReference type="SAM" id="MobiDB-lite"/>
    </source>
</evidence>
<accession>A0A178DC01</accession>
<evidence type="ECO:0000313" key="3">
    <source>
        <dbReference type="EMBL" id="OAL39296.1"/>
    </source>
</evidence>
<feature type="compositionally biased region" description="Low complexity" evidence="1">
    <location>
        <begin position="288"/>
        <end position="298"/>
    </location>
</feature>
<keyword evidence="4" id="KW-1185">Reference proteome</keyword>
<dbReference type="InterPro" id="IPR006594">
    <property type="entry name" value="LisH"/>
</dbReference>
<dbReference type="GeneID" id="34585038"/>
<feature type="compositionally biased region" description="Low complexity" evidence="1">
    <location>
        <begin position="207"/>
        <end position="216"/>
    </location>
</feature>
<dbReference type="GO" id="GO:0005730">
    <property type="term" value="C:nucleolus"/>
    <property type="evidence" value="ECO:0007669"/>
    <property type="project" value="UniProtKB-ARBA"/>
</dbReference>
<dbReference type="Proteomes" id="UP000185904">
    <property type="component" value="Unassembled WGS sequence"/>
</dbReference>
<protein>
    <recommendedName>
        <fullName evidence="2">Srp40 C-terminal domain-containing protein</fullName>
    </recommendedName>
</protein>
<feature type="domain" description="Srp40 C-terminal" evidence="2">
    <location>
        <begin position="353"/>
        <end position="406"/>
    </location>
</feature>
<feature type="compositionally biased region" description="Low complexity" evidence="1">
    <location>
        <begin position="78"/>
        <end position="112"/>
    </location>
</feature>
<dbReference type="EMBL" id="LVCJ01000006">
    <property type="protein sequence ID" value="OAL39296.1"/>
    <property type="molecule type" value="Genomic_DNA"/>
</dbReference>
<reference evidence="3 4" key="1">
    <citation type="submission" date="2016-03" db="EMBL/GenBank/DDBJ databases">
        <title>The draft genome sequence of Fonsecaea nubica causative agent of cutaneous subcutaneous infection in human host.</title>
        <authorList>
            <person name="Costa F."/>
            <person name="Sybren D.H."/>
            <person name="Raittz R.T."/>
            <person name="Weiss V.A."/>
            <person name="Leao A.C."/>
            <person name="Gomes R."/>
            <person name="De Souza E.M."/>
            <person name="Pedrosa F.O."/>
            <person name="Steffens M.B."/>
            <person name="Bombassaro A."/>
            <person name="Tadra-Sfeir M.Z."/>
            <person name="Moreno L.F."/>
            <person name="Najafzadeh M.J."/>
            <person name="Felipe M.S."/>
            <person name="Teixeira M."/>
            <person name="Sun J."/>
            <person name="Xi L."/>
            <person name="Castro M.A."/>
            <person name="Vicente V.A."/>
        </authorList>
    </citation>
    <scope>NUCLEOTIDE SEQUENCE [LARGE SCALE GENOMIC DNA]</scope>
    <source>
        <strain evidence="3 4">CBS 269.64</strain>
    </source>
</reference>
<feature type="compositionally biased region" description="Basic residues" evidence="1">
    <location>
        <begin position="179"/>
        <end position="188"/>
    </location>
</feature>
<organism evidence="3 4">
    <name type="scientific">Fonsecaea nubica</name>
    <dbReference type="NCBI Taxonomy" id="856822"/>
    <lineage>
        <taxon>Eukaryota</taxon>
        <taxon>Fungi</taxon>
        <taxon>Dikarya</taxon>
        <taxon>Ascomycota</taxon>
        <taxon>Pezizomycotina</taxon>
        <taxon>Eurotiomycetes</taxon>
        <taxon>Chaetothyriomycetidae</taxon>
        <taxon>Chaetothyriales</taxon>
        <taxon>Herpotrichiellaceae</taxon>
        <taxon>Fonsecaea</taxon>
    </lineage>
</organism>
<feature type="compositionally biased region" description="Low complexity" evidence="1">
    <location>
        <begin position="156"/>
        <end position="166"/>
    </location>
</feature>
<proteinExistence type="predicted"/>
<gene>
    <name evidence="3" type="ORF">AYO20_01614</name>
</gene>
<feature type="compositionally biased region" description="Basic residues" evidence="1">
    <location>
        <begin position="141"/>
        <end position="150"/>
    </location>
</feature>
<dbReference type="PROSITE" id="PS50896">
    <property type="entry name" value="LISH"/>
    <property type="match status" value="1"/>
</dbReference>
<feature type="compositionally biased region" description="Basic and acidic residues" evidence="1">
    <location>
        <begin position="224"/>
        <end position="235"/>
    </location>
</feature>
<dbReference type="RefSeq" id="XP_022504308.1">
    <property type="nucleotide sequence ID" value="XM_022639920.1"/>
</dbReference>
<comment type="caution">
    <text evidence="3">The sequence shown here is derived from an EMBL/GenBank/DDBJ whole genome shotgun (WGS) entry which is preliminary data.</text>
</comment>
<sequence>MKAPSTESSRDASKPSTQVLSLVSSFLAENGFHSAVKAFQKDLKRMKQSVEVLSVADSQDGVNLQEIVDNWIKQEALQSTQHSSDSTTSDSSEDATSGSDSESGSASSSQESDAVKSSEDTSPSESESDSGTDEDMLKTKLASKLKRAKASKRDSSPSSSSSVSSDSDADDEREIGAKAKPKAPRKKSSNTSNESGRAPTLKRKARSSSPESTSSDSDSDPDSDDRPSKRAKIEANEDEDESSSSDVSSSSSEEESGDSKDSSSEADEVESGAMSTDVFKGHVKLDSAADGLSDSSSGTVTGDVVEPDESSARQADATINRGKKQAVATKKAHEGARPTPLAQLSAQATADSHISNAYRSYDYAERAYKDLSVTRGKGFTKEKNKKKRGSYRGGAIDISGGKGFKFDD</sequence>
<evidence type="ECO:0000313" key="4">
    <source>
        <dbReference type="Proteomes" id="UP000185904"/>
    </source>
</evidence>
<dbReference type="AlphaFoldDB" id="A0A178DC01"/>
<dbReference type="InterPro" id="IPR007718">
    <property type="entry name" value="Srp40_C"/>
</dbReference>
<feature type="region of interest" description="Disordered" evidence="1">
    <location>
        <begin position="379"/>
        <end position="408"/>
    </location>
</feature>
<name>A0A178DC01_9EURO</name>
<evidence type="ECO:0000259" key="2">
    <source>
        <dbReference type="Pfam" id="PF05022"/>
    </source>
</evidence>
<dbReference type="Pfam" id="PF05022">
    <property type="entry name" value="SRP40_C"/>
    <property type="match status" value="1"/>
</dbReference>